<feature type="region of interest" description="Disordered" evidence="1">
    <location>
        <begin position="88"/>
        <end position="205"/>
    </location>
</feature>
<accession>H9B9M5</accession>
<feature type="compositionally biased region" description="Low complexity" evidence="1">
    <location>
        <begin position="131"/>
        <end position="140"/>
    </location>
</feature>
<name>H9B9M5_EIMTE</name>
<feature type="compositionally biased region" description="Polar residues" evidence="1">
    <location>
        <begin position="88"/>
        <end position="99"/>
    </location>
</feature>
<proteinExistence type="evidence at transcript level"/>
<evidence type="ECO:0000313" key="2">
    <source>
        <dbReference type="EMBL" id="AET50685.1"/>
    </source>
</evidence>
<dbReference type="AlphaFoldDB" id="H9B9M5"/>
<reference evidence="2" key="1">
    <citation type="journal article" date="2012" name="BMC Genomics">
        <title>Characterisation of full-length cDNA sequences provides insights into the Eimeria tenella transcriptome.</title>
        <authorList>
            <person name="Amiruddin N."/>
            <person name="Lee X.W."/>
            <person name="Blake D.P."/>
            <person name="Suzuki Y."/>
            <person name="Tay Y.L."/>
            <person name="Lim L.S."/>
            <person name="Tomley F.M."/>
            <person name="Watanabe J."/>
            <person name="Sugimoto C."/>
            <person name="Wan K.L."/>
        </authorList>
    </citation>
    <scope>NUCLEOTIDE SEQUENCE</scope>
    <source>
        <strain evidence="2">Houghton</strain>
    </source>
</reference>
<dbReference type="EMBL" id="JN987462">
    <property type="protein sequence ID" value="AET50685.1"/>
    <property type="molecule type" value="mRNA"/>
</dbReference>
<feature type="compositionally biased region" description="Basic and acidic residues" evidence="1">
    <location>
        <begin position="174"/>
        <end position="194"/>
    </location>
</feature>
<feature type="compositionally biased region" description="Basic and acidic residues" evidence="1">
    <location>
        <begin position="141"/>
        <end position="164"/>
    </location>
</feature>
<sequence length="205" mass="22804">MAYATCPYYSPCVHWNLVVPQSSPQVYCYYVPTTWTCVSSVPKCCCVGCCCCCCRCSSGAAAPAQAVEASPAVAFPPRSGTVQLEGQVQIKPQDTSKVAESSRKKSADDAVKGWRRVSSLPRMRAEKEPSEYSTSSSSYSRDSRRRERDYGSRRRPSPDSRGRCEGVLIIKGLPRMDRGDDRRRRSESSRERGCMLKGTLRFNAE</sequence>
<protein>
    <submittedName>
        <fullName evidence="2">Uncharacterized protein</fullName>
    </submittedName>
</protein>
<dbReference type="VEuPathDB" id="ToxoDB:ETH2_1598300"/>
<feature type="compositionally biased region" description="Basic and acidic residues" evidence="1">
    <location>
        <begin position="100"/>
        <end position="112"/>
    </location>
</feature>
<evidence type="ECO:0000256" key="1">
    <source>
        <dbReference type="SAM" id="MobiDB-lite"/>
    </source>
</evidence>
<organism evidence="2">
    <name type="scientific">Eimeria tenella</name>
    <name type="common">Coccidian parasite</name>
    <dbReference type="NCBI Taxonomy" id="5802"/>
    <lineage>
        <taxon>Eukaryota</taxon>
        <taxon>Sar</taxon>
        <taxon>Alveolata</taxon>
        <taxon>Apicomplexa</taxon>
        <taxon>Conoidasida</taxon>
        <taxon>Coccidia</taxon>
        <taxon>Eucoccidiorida</taxon>
        <taxon>Eimeriorina</taxon>
        <taxon>Eimeriidae</taxon>
        <taxon>Eimeria</taxon>
    </lineage>
</organism>